<dbReference type="GO" id="GO:0002215">
    <property type="term" value="P:defense response to nematode"/>
    <property type="evidence" value="ECO:0007669"/>
    <property type="project" value="EnsemblPlants"/>
</dbReference>
<dbReference type="GO" id="GO:0005634">
    <property type="term" value="C:nucleus"/>
    <property type="evidence" value="ECO:0007669"/>
    <property type="project" value="EnsemblPlants"/>
</dbReference>
<evidence type="ECO:0000313" key="2">
    <source>
        <dbReference type="EMBL" id="CDO96725.1"/>
    </source>
</evidence>
<evidence type="ECO:0008006" key="4">
    <source>
        <dbReference type="Google" id="ProtNLM"/>
    </source>
</evidence>
<feature type="region of interest" description="Disordered" evidence="1">
    <location>
        <begin position="1"/>
        <end position="36"/>
    </location>
</feature>
<organism evidence="2 3">
    <name type="scientific">Coffea canephora</name>
    <name type="common">Robusta coffee</name>
    <dbReference type="NCBI Taxonomy" id="49390"/>
    <lineage>
        <taxon>Eukaryota</taxon>
        <taxon>Viridiplantae</taxon>
        <taxon>Streptophyta</taxon>
        <taxon>Embryophyta</taxon>
        <taxon>Tracheophyta</taxon>
        <taxon>Spermatophyta</taxon>
        <taxon>Magnoliopsida</taxon>
        <taxon>eudicotyledons</taxon>
        <taxon>Gunneridae</taxon>
        <taxon>Pentapetalae</taxon>
        <taxon>asterids</taxon>
        <taxon>lamiids</taxon>
        <taxon>Gentianales</taxon>
        <taxon>Rubiaceae</taxon>
        <taxon>Ixoroideae</taxon>
        <taxon>Gardenieae complex</taxon>
        <taxon>Bertiereae - Coffeeae clade</taxon>
        <taxon>Coffeeae</taxon>
        <taxon>Coffea</taxon>
    </lineage>
</organism>
<evidence type="ECO:0000313" key="3">
    <source>
        <dbReference type="Proteomes" id="UP000295252"/>
    </source>
</evidence>
<dbReference type="GO" id="GO:0006338">
    <property type="term" value="P:chromatin remodeling"/>
    <property type="evidence" value="ECO:0007669"/>
    <property type="project" value="EnsemblPlants"/>
</dbReference>
<name>A0A068TKE8_COFCA</name>
<dbReference type="PANTHER" id="PTHR37243:SF2">
    <property type="entry name" value="NEGATIVE REGULATOR OF SYSTEMIC ACQUIRED RESISTANCE SNI1"/>
    <property type="match status" value="1"/>
</dbReference>
<dbReference type="GO" id="GO:0045892">
    <property type="term" value="P:negative regulation of DNA-templated transcription"/>
    <property type="evidence" value="ECO:0007669"/>
    <property type="project" value="EnsemblPlants"/>
</dbReference>
<dbReference type="InParanoid" id="A0A068TKE8"/>
<dbReference type="Gramene" id="CDO96725">
    <property type="protein sequence ID" value="CDO96725"/>
    <property type="gene ID" value="GSCOC_T00013836001"/>
</dbReference>
<dbReference type="STRING" id="49390.A0A068TKE8"/>
<sequence>METRKRGRGVGANREGGRGNQNKYQKNESNFNRGRGGRVGLEENTLAILDTSSSASFHHLLDDRLAFLDAVRSASLVPENDNPPTKKMFVAVFQILKDESSLDLIIASYQLLFELNKRYPWVYLPKMEKSESSTPSKVHCGLIVAEEAWSPFGCNERDEATDTSGGSINPLAFHSLMQDIAKGATEERRNTIEIKSLQNMLLFQYLVNVLEGDLFPRIHAFKESLNWILLRECILNKILGSRKLSYKDLIKDCMSLIGDLSCDKTKITCDQKGKRTSLAELQKDCHGPLELALPEVEKNTCLALKKLLQMIMELDSSRNIADMTGLITRADGARIPAAEIILNELSYSSDLLFSFFLLFDEPEWKLKTIVQYFQKYIPKSSIRTRRSNGSSSDATFDGILKCFSNENSAKGIIKKMRPDVTQLLLAHGFQAFLSLSSKHSVEDASDSKQDVRGSSIMEICENVVSAFACFRKEDKQFTFSPFSREALFTAASVLSTGARS</sequence>
<dbReference type="PANTHER" id="PTHR37243">
    <property type="entry name" value="NEGATIVE REGULATOR OF SYSTEMIC ACQUIRED RESISTANCE SNI1"/>
    <property type="match status" value="1"/>
</dbReference>
<dbReference type="OrthoDB" id="1885692at2759"/>
<dbReference type="GO" id="GO:0030915">
    <property type="term" value="C:Smc5-Smc6 complex"/>
    <property type="evidence" value="ECO:0007669"/>
    <property type="project" value="EnsemblPlants"/>
</dbReference>
<dbReference type="Proteomes" id="UP000295252">
    <property type="component" value="Chromosome IV"/>
</dbReference>
<evidence type="ECO:0000256" key="1">
    <source>
        <dbReference type="SAM" id="MobiDB-lite"/>
    </source>
</evidence>
<accession>A0A068TKE8</accession>
<dbReference type="GO" id="GO:0000976">
    <property type="term" value="F:transcription cis-regulatory region binding"/>
    <property type="evidence" value="ECO:0007669"/>
    <property type="project" value="EnsemblPlants"/>
</dbReference>
<dbReference type="EMBL" id="HG739085">
    <property type="protein sequence ID" value="CDO96725.1"/>
    <property type="molecule type" value="Genomic_DNA"/>
</dbReference>
<dbReference type="OMA" id="CIAMQKF"/>
<keyword evidence="3" id="KW-1185">Reference proteome</keyword>
<protein>
    <recommendedName>
        <fullName evidence="4">Negative regulator of systemic acquired resistance SNI1</fullName>
    </recommendedName>
</protein>
<gene>
    <name evidence="2" type="ORF">GSCOC_T00013836001</name>
</gene>
<dbReference type="AlphaFoldDB" id="A0A068TKE8"/>
<dbReference type="GO" id="GO:0016444">
    <property type="term" value="P:somatic cell DNA recombination"/>
    <property type="evidence" value="ECO:0007669"/>
    <property type="project" value="EnsemblPlants"/>
</dbReference>
<dbReference type="PhylomeDB" id="A0A068TKE8"/>
<dbReference type="FunCoup" id="A0A068TKE8">
    <property type="interactions" value="437"/>
</dbReference>
<dbReference type="InterPro" id="IPR034561">
    <property type="entry name" value="SNI1"/>
</dbReference>
<dbReference type="GO" id="GO:0010113">
    <property type="term" value="P:negative regulation of systemic acquired resistance"/>
    <property type="evidence" value="ECO:0007669"/>
    <property type="project" value="EnsemblPlants"/>
</dbReference>
<proteinExistence type="predicted"/>
<feature type="compositionally biased region" description="Polar residues" evidence="1">
    <location>
        <begin position="20"/>
        <end position="32"/>
    </location>
</feature>
<dbReference type="GO" id="GO:0006974">
    <property type="term" value="P:DNA damage response"/>
    <property type="evidence" value="ECO:0007669"/>
    <property type="project" value="EnsemblPlants"/>
</dbReference>
<reference evidence="3" key="1">
    <citation type="journal article" date="2014" name="Science">
        <title>The coffee genome provides insight into the convergent evolution of caffeine biosynthesis.</title>
        <authorList>
            <person name="Denoeud F."/>
            <person name="Carretero-Paulet L."/>
            <person name="Dereeper A."/>
            <person name="Droc G."/>
            <person name="Guyot R."/>
            <person name="Pietrella M."/>
            <person name="Zheng C."/>
            <person name="Alberti A."/>
            <person name="Anthony F."/>
            <person name="Aprea G."/>
            <person name="Aury J.M."/>
            <person name="Bento P."/>
            <person name="Bernard M."/>
            <person name="Bocs S."/>
            <person name="Campa C."/>
            <person name="Cenci A."/>
            <person name="Combes M.C."/>
            <person name="Crouzillat D."/>
            <person name="Da Silva C."/>
            <person name="Daddiego L."/>
            <person name="De Bellis F."/>
            <person name="Dussert S."/>
            <person name="Garsmeur O."/>
            <person name="Gayraud T."/>
            <person name="Guignon V."/>
            <person name="Jahn K."/>
            <person name="Jamilloux V."/>
            <person name="Joet T."/>
            <person name="Labadie K."/>
            <person name="Lan T."/>
            <person name="Leclercq J."/>
            <person name="Lepelley M."/>
            <person name="Leroy T."/>
            <person name="Li L.T."/>
            <person name="Librado P."/>
            <person name="Lopez L."/>
            <person name="Munoz A."/>
            <person name="Noel B."/>
            <person name="Pallavicini A."/>
            <person name="Perrotta G."/>
            <person name="Poncet V."/>
            <person name="Pot D."/>
            <person name="Priyono X."/>
            <person name="Rigoreau M."/>
            <person name="Rouard M."/>
            <person name="Rozas J."/>
            <person name="Tranchant-Dubreuil C."/>
            <person name="VanBuren R."/>
            <person name="Zhang Q."/>
            <person name="Andrade A.C."/>
            <person name="Argout X."/>
            <person name="Bertrand B."/>
            <person name="de Kochko A."/>
            <person name="Graziosi G."/>
            <person name="Henry R.J."/>
            <person name="Jayarama X."/>
            <person name="Ming R."/>
            <person name="Nagai C."/>
            <person name="Rounsley S."/>
            <person name="Sankoff D."/>
            <person name="Giuliano G."/>
            <person name="Albert V.A."/>
            <person name="Wincker P."/>
            <person name="Lashermes P."/>
        </authorList>
    </citation>
    <scope>NUCLEOTIDE SEQUENCE [LARGE SCALE GENOMIC DNA]</scope>
    <source>
        <strain evidence="3">cv. DH200-94</strain>
    </source>
</reference>